<evidence type="ECO:0000256" key="2">
    <source>
        <dbReference type="ARBA" id="ARBA00010120"/>
    </source>
</evidence>
<comment type="subcellular location">
    <subcellularLocation>
        <location evidence="1">Endoplasmic reticulum membrane</location>
        <topology evidence="1">Multi-pass membrane protein</topology>
    </subcellularLocation>
</comment>
<keyword evidence="8 11" id="KW-1133">Transmembrane helix</keyword>
<dbReference type="GO" id="GO:0015031">
    <property type="term" value="P:protein transport"/>
    <property type="evidence" value="ECO:0007669"/>
    <property type="project" value="UniProtKB-KW"/>
</dbReference>
<keyword evidence="7" id="KW-0653">Protein transport</keyword>
<evidence type="ECO:0000256" key="10">
    <source>
        <dbReference type="ARBA" id="ARBA00023170"/>
    </source>
</evidence>
<sequence length="140" mass="16362">MMKLIFLGSSFSIVWYMRRHKVVRRSYDKEQDTFRHLFLVIPCVLLALVINERFTFKELGYLALFRHYSMLISFIITFKAGRTTRSSSCQLEVNASMSTSDQSIVQDLDFEGLRSFMLNSLKSCMLFKFNPTLGTYVENP</sequence>
<organism evidence="12 13">
    <name type="scientific">Papaver somniferum</name>
    <name type="common">Opium poppy</name>
    <dbReference type="NCBI Taxonomy" id="3469"/>
    <lineage>
        <taxon>Eukaryota</taxon>
        <taxon>Viridiplantae</taxon>
        <taxon>Streptophyta</taxon>
        <taxon>Embryophyta</taxon>
        <taxon>Tracheophyta</taxon>
        <taxon>Spermatophyta</taxon>
        <taxon>Magnoliopsida</taxon>
        <taxon>Ranunculales</taxon>
        <taxon>Papaveraceae</taxon>
        <taxon>Papaveroideae</taxon>
        <taxon>Papaver</taxon>
    </lineage>
</organism>
<keyword evidence="6" id="KW-0931">ER-Golgi transport</keyword>
<dbReference type="GO" id="GO:0005789">
    <property type="term" value="C:endoplasmic reticulum membrane"/>
    <property type="evidence" value="ECO:0007669"/>
    <property type="project" value="UniProtKB-SubCell"/>
</dbReference>
<dbReference type="Gramene" id="RZC56368">
    <property type="protein sequence ID" value="RZC56368"/>
    <property type="gene ID" value="C5167_015223"/>
</dbReference>
<dbReference type="EMBL" id="CM010717">
    <property type="protein sequence ID" value="RZC56368.1"/>
    <property type="molecule type" value="Genomic_DNA"/>
</dbReference>
<dbReference type="GO" id="GO:0016192">
    <property type="term" value="P:vesicle-mediated transport"/>
    <property type="evidence" value="ECO:0007669"/>
    <property type="project" value="UniProtKB-KW"/>
</dbReference>
<dbReference type="GO" id="GO:0046923">
    <property type="term" value="F:ER retention sequence binding"/>
    <property type="evidence" value="ECO:0007669"/>
    <property type="project" value="InterPro"/>
</dbReference>
<dbReference type="PANTHER" id="PTHR10585">
    <property type="entry name" value="ER LUMEN PROTEIN RETAINING RECEPTOR"/>
    <property type="match status" value="1"/>
</dbReference>
<keyword evidence="4 11" id="KW-0812">Transmembrane</keyword>
<protein>
    <submittedName>
        <fullName evidence="12">Uncharacterized protein</fullName>
    </submittedName>
</protein>
<proteinExistence type="inferred from homology"/>
<evidence type="ECO:0000256" key="9">
    <source>
        <dbReference type="ARBA" id="ARBA00023136"/>
    </source>
</evidence>
<name>A0A4Y7J9B0_PAPSO</name>
<evidence type="ECO:0000256" key="1">
    <source>
        <dbReference type="ARBA" id="ARBA00004477"/>
    </source>
</evidence>
<dbReference type="GO" id="GO:0006621">
    <property type="term" value="P:protein retention in ER lumen"/>
    <property type="evidence" value="ECO:0007669"/>
    <property type="project" value="InterPro"/>
</dbReference>
<evidence type="ECO:0000256" key="8">
    <source>
        <dbReference type="ARBA" id="ARBA00022989"/>
    </source>
</evidence>
<dbReference type="AlphaFoldDB" id="A0A4Y7J9B0"/>
<evidence type="ECO:0000256" key="4">
    <source>
        <dbReference type="ARBA" id="ARBA00022692"/>
    </source>
</evidence>
<keyword evidence="3" id="KW-0813">Transport</keyword>
<evidence type="ECO:0000256" key="7">
    <source>
        <dbReference type="ARBA" id="ARBA00022927"/>
    </source>
</evidence>
<keyword evidence="9 11" id="KW-0472">Membrane</keyword>
<evidence type="ECO:0000256" key="5">
    <source>
        <dbReference type="ARBA" id="ARBA00022824"/>
    </source>
</evidence>
<dbReference type="Proteomes" id="UP000316621">
    <property type="component" value="Chromosome 3"/>
</dbReference>
<gene>
    <name evidence="12" type="ORF">C5167_015223</name>
</gene>
<comment type="similarity">
    <text evidence="2">Belongs to the ERD2 family.</text>
</comment>
<keyword evidence="13" id="KW-1185">Reference proteome</keyword>
<evidence type="ECO:0000256" key="11">
    <source>
        <dbReference type="SAM" id="Phobius"/>
    </source>
</evidence>
<keyword evidence="5" id="KW-0256">Endoplasmic reticulum</keyword>
<dbReference type="InterPro" id="IPR000133">
    <property type="entry name" value="ER_ret_rcpt"/>
</dbReference>
<feature type="transmembrane region" description="Helical" evidence="11">
    <location>
        <begin position="34"/>
        <end position="51"/>
    </location>
</feature>
<dbReference type="Pfam" id="PF00810">
    <property type="entry name" value="ER_lumen_recept"/>
    <property type="match status" value="1"/>
</dbReference>
<evidence type="ECO:0000313" key="12">
    <source>
        <dbReference type="EMBL" id="RZC56368.1"/>
    </source>
</evidence>
<evidence type="ECO:0000256" key="6">
    <source>
        <dbReference type="ARBA" id="ARBA00022892"/>
    </source>
</evidence>
<reference evidence="12 13" key="1">
    <citation type="journal article" date="2018" name="Science">
        <title>The opium poppy genome and morphinan production.</title>
        <authorList>
            <person name="Guo L."/>
            <person name="Winzer T."/>
            <person name="Yang X."/>
            <person name="Li Y."/>
            <person name="Ning Z."/>
            <person name="He Z."/>
            <person name="Teodor R."/>
            <person name="Lu Y."/>
            <person name="Bowser T.A."/>
            <person name="Graham I.A."/>
            <person name="Ye K."/>
        </authorList>
    </citation>
    <scope>NUCLEOTIDE SEQUENCE [LARGE SCALE GENOMIC DNA]</scope>
    <source>
        <strain evidence="13">cv. HN1</strain>
        <tissue evidence="12">Leaves</tissue>
    </source>
</reference>
<accession>A0A4Y7J9B0</accession>
<evidence type="ECO:0000256" key="3">
    <source>
        <dbReference type="ARBA" id="ARBA00022448"/>
    </source>
</evidence>
<evidence type="ECO:0000313" key="13">
    <source>
        <dbReference type="Proteomes" id="UP000316621"/>
    </source>
</evidence>
<dbReference type="STRING" id="3469.A0A4Y7J9B0"/>
<keyword evidence="10" id="KW-0675">Receptor</keyword>